<proteinExistence type="inferred from homology"/>
<name>A0A443S5C2_9ACAR</name>
<dbReference type="InterPro" id="IPR008012">
    <property type="entry name" value="Ump1"/>
</dbReference>
<protein>
    <submittedName>
        <fullName evidence="3">Proteasome maturation protein-like isoform X2</fullName>
    </submittedName>
</protein>
<sequence>MELSKRNCFEENKVNPERNVLLDGFTAPRNYVSVRHPLEKADVSFKQRADEMTFSMLKNVQGVQAPLKLLMERRAASQVGRLPFMHSSNLMLDILEGNDDVIGSEDFLNDCATPEVMGPPHLVMERKLGIL</sequence>
<accession>A0A443S5C2</accession>
<evidence type="ECO:0000313" key="4">
    <source>
        <dbReference type="Proteomes" id="UP000288716"/>
    </source>
</evidence>
<dbReference type="GO" id="GO:0043248">
    <property type="term" value="P:proteasome assembly"/>
    <property type="evidence" value="ECO:0007669"/>
    <property type="project" value="InterPro"/>
</dbReference>
<dbReference type="GO" id="GO:0000502">
    <property type="term" value="C:proteasome complex"/>
    <property type="evidence" value="ECO:0007669"/>
    <property type="project" value="UniProtKB-KW"/>
</dbReference>
<comment type="caution">
    <text evidence="3">The sequence shown here is derived from an EMBL/GenBank/DDBJ whole genome shotgun (WGS) entry which is preliminary data.</text>
</comment>
<dbReference type="PANTHER" id="PTHR12828:SF3">
    <property type="entry name" value="PROTEASOME MATURATION PROTEIN"/>
    <property type="match status" value="1"/>
</dbReference>
<evidence type="ECO:0000256" key="1">
    <source>
        <dbReference type="ARBA" id="ARBA00023186"/>
    </source>
</evidence>
<reference evidence="3 4" key="1">
    <citation type="journal article" date="2018" name="Gigascience">
        <title>Genomes of trombidid mites reveal novel predicted allergens and laterally-transferred genes associated with secondary metabolism.</title>
        <authorList>
            <person name="Dong X."/>
            <person name="Chaisiri K."/>
            <person name="Xia D."/>
            <person name="Armstrong S.D."/>
            <person name="Fang Y."/>
            <person name="Donnelly M.J."/>
            <person name="Kadowaki T."/>
            <person name="McGarry J.W."/>
            <person name="Darby A.C."/>
            <person name="Makepeace B.L."/>
        </authorList>
    </citation>
    <scope>NUCLEOTIDE SEQUENCE [LARGE SCALE GENOMIC DNA]</scope>
    <source>
        <strain evidence="3">UoL-UT</strain>
    </source>
</reference>
<dbReference type="OrthoDB" id="15001at2759"/>
<keyword evidence="4" id="KW-1185">Reference proteome</keyword>
<dbReference type="GO" id="GO:0005634">
    <property type="term" value="C:nucleus"/>
    <property type="evidence" value="ECO:0007669"/>
    <property type="project" value="TreeGrafter"/>
</dbReference>
<gene>
    <name evidence="3" type="ORF">B4U80_10569</name>
</gene>
<evidence type="ECO:0000313" key="3">
    <source>
        <dbReference type="EMBL" id="RWS22703.1"/>
    </source>
</evidence>
<evidence type="ECO:0000256" key="2">
    <source>
        <dbReference type="ARBA" id="ARBA00043974"/>
    </source>
</evidence>
<dbReference type="VEuPathDB" id="VectorBase:LDEU009337"/>
<dbReference type="PANTHER" id="PTHR12828">
    <property type="entry name" value="PROTEASOME MATURATION PROTEIN UMP1"/>
    <property type="match status" value="1"/>
</dbReference>
<keyword evidence="3" id="KW-0647">Proteasome</keyword>
<comment type="similarity">
    <text evidence="2">Belongs to the POMP/UMP1 family.</text>
</comment>
<dbReference type="STRING" id="299467.A0A443S5C2"/>
<keyword evidence="1" id="KW-0143">Chaperone</keyword>
<dbReference type="Pfam" id="PF05348">
    <property type="entry name" value="UMP1"/>
    <property type="match status" value="1"/>
</dbReference>
<organism evidence="3 4">
    <name type="scientific">Leptotrombidium deliense</name>
    <dbReference type="NCBI Taxonomy" id="299467"/>
    <lineage>
        <taxon>Eukaryota</taxon>
        <taxon>Metazoa</taxon>
        <taxon>Ecdysozoa</taxon>
        <taxon>Arthropoda</taxon>
        <taxon>Chelicerata</taxon>
        <taxon>Arachnida</taxon>
        <taxon>Acari</taxon>
        <taxon>Acariformes</taxon>
        <taxon>Trombidiformes</taxon>
        <taxon>Prostigmata</taxon>
        <taxon>Anystina</taxon>
        <taxon>Parasitengona</taxon>
        <taxon>Trombiculoidea</taxon>
        <taxon>Trombiculidae</taxon>
        <taxon>Leptotrombidium</taxon>
    </lineage>
</organism>
<dbReference type="Proteomes" id="UP000288716">
    <property type="component" value="Unassembled WGS sequence"/>
</dbReference>
<dbReference type="EMBL" id="NCKV01008116">
    <property type="protein sequence ID" value="RWS22703.1"/>
    <property type="molecule type" value="Genomic_DNA"/>
</dbReference>
<dbReference type="AlphaFoldDB" id="A0A443S5C2"/>
<dbReference type="GO" id="GO:0005737">
    <property type="term" value="C:cytoplasm"/>
    <property type="evidence" value="ECO:0007669"/>
    <property type="project" value="TreeGrafter"/>
</dbReference>